<dbReference type="AlphaFoldDB" id="A0A9D1CMQ9"/>
<accession>A0A9D1CMQ9</accession>
<feature type="signal peptide" evidence="2">
    <location>
        <begin position="1"/>
        <end position="22"/>
    </location>
</feature>
<feature type="chain" id="PRO_5039213733" evidence="2">
    <location>
        <begin position="23"/>
        <end position="404"/>
    </location>
</feature>
<keyword evidence="1" id="KW-0677">Repeat</keyword>
<evidence type="ECO:0000256" key="2">
    <source>
        <dbReference type="SAM" id="SignalP"/>
    </source>
</evidence>
<dbReference type="Gene3D" id="2.60.40.2810">
    <property type="match status" value="1"/>
</dbReference>
<dbReference type="InterPro" id="IPR001119">
    <property type="entry name" value="SLH_dom"/>
</dbReference>
<reference evidence="4" key="1">
    <citation type="submission" date="2020-10" db="EMBL/GenBank/DDBJ databases">
        <authorList>
            <person name="Gilroy R."/>
        </authorList>
    </citation>
    <scope>NUCLEOTIDE SEQUENCE</scope>
    <source>
        <strain evidence="4">13361</strain>
    </source>
</reference>
<feature type="domain" description="SLH" evidence="3">
    <location>
        <begin position="215"/>
        <end position="281"/>
    </location>
</feature>
<protein>
    <submittedName>
        <fullName evidence="4">Cadherin-like domain-containing protein</fullName>
    </submittedName>
</protein>
<evidence type="ECO:0000313" key="4">
    <source>
        <dbReference type="EMBL" id="HIQ68298.1"/>
    </source>
</evidence>
<keyword evidence="2" id="KW-0732">Signal</keyword>
<sequence>MFRVRYLCLALALVLLVSPVLAAEVDSDAVYTFSSGDFSSQEEEETLMGICITGLPKPQTGTMMLGSRVLQEGDILSVDQINQMTFVPLPTEEDVQAEVTFLPIYENRVEAAATMHISVWGKEDLAPVAEDSVMETYKNLPNQGKLKASDPEGKELTYSVLRQPKRGTLELKEDGSFTYTPKNNKVGVDSFTYTATDPAGNVSREATVTIQILKPQAGQYTDTVGKDCRFSAEWLKNQGIFEGENLGGEDCFFPDKTVSRGEFLAMLVKLLDISPEGGEYANVSQNVPQWLKPYLNAALRSGLTADLPELTAETLSQPITGEEVAVMLQNALDLAVPQQALETAMQNPLELEEWAAADVYTMAQYDISLTPGEALTRGEAAQVLYQVNYLSIVAPGAAVLRYQN</sequence>
<dbReference type="EMBL" id="DVFK01000103">
    <property type="protein sequence ID" value="HIQ68298.1"/>
    <property type="molecule type" value="Genomic_DNA"/>
</dbReference>
<gene>
    <name evidence="4" type="ORF">IAB74_07305</name>
</gene>
<reference evidence="4" key="2">
    <citation type="journal article" date="2021" name="PeerJ">
        <title>Extensive microbial diversity within the chicken gut microbiome revealed by metagenomics and culture.</title>
        <authorList>
            <person name="Gilroy R."/>
            <person name="Ravi A."/>
            <person name="Getino M."/>
            <person name="Pursley I."/>
            <person name="Horton D.L."/>
            <person name="Alikhan N.F."/>
            <person name="Baker D."/>
            <person name="Gharbi K."/>
            <person name="Hall N."/>
            <person name="Watson M."/>
            <person name="Adriaenssens E.M."/>
            <person name="Foster-Nyarko E."/>
            <person name="Jarju S."/>
            <person name="Secka A."/>
            <person name="Antonio M."/>
            <person name="Oren A."/>
            <person name="Chaudhuri R.R."/>
            <person name="La Ragione R."/>
            <person name="Hildebrand F."/>
            <person name="Pallen M.J."/>
        </authorList>
    </citation>
    <scope>NUCLEOTIDE SEQUENCE</scope>
    <source>
        <strain evidence="4">13361</strain>
    </source>
</reference>
<dbReference type="Proteomes" id="UP000886796">
    <property type="component" value="Unassembled WGS sequence"/>
</dbReference>
<name>A0A9D1CMQ9_9FIRM</name>
<evidence type="ECO:0000256" key="1">
    <source>
        <dbReference type="ARBA" id="ARBA00022737"/>
    </source>
</evidence>
<dbReference type="Pfam" id="PF17963">
    <property type="entry name" value="Big_9"/>
    <property type="match status" value="1"/>
</dbReference>
<organism evidence="4 5">
    <name type="scientific">Candidatus Faecousia excrementigallinarum</name>
    <dbReference type="NCBI Taxonomy" id="2840806"/>
    <lineage>
        <taxon>Bacteria</taxon>
        <taxon>Bacillati</taxon>
        <taxon>Bacillota</taxon>
        <taxon>Clostridia</taxon>
        <taxon>Eubacteriales</taxon>
        <taxon>Oscillospiraceae</taxon>
        <taxon>Faecousia</taxon>
    </lineage>
</organism>
<dbReference type="PROSITE" id="PS51272">
    <property type="entry name" value="SLH"/>
    <property type="match status" value="1"/>
</dbReference>
<evidence type="ECO:0000313" key="5">
    <source>
        <dbReference type="Proteomes" id="UP000886796"/>
    </source>
</evidence>
<proteinExistence type="predicted"/>
<evidence type="ECO:0000259" key="3">
    <source>
        <dbReference type="PROSITE" id="PS51272"/>
    </source>
</evidence>
<comment type="caution">
    <text evidence="4">The sequence shown here is derived from an EMBL/GenBank/DDBJ whole genome shotgun (WGS) entry which is preliminary data.</text>
</comment>